<dbReference type="GO" id="GO:0003677">
    <property type="term" value="F:DNA binding"/>
    <property type="evidence" value="ECO:0007669"/>
    <property type="project" value="InterPro"/>
</dbReference>
<sequence>MIFMQLATLGFGSFACRLGYTDFGLEKRQSCLGWRDTGTRRRVFGKISSLERKQPLLQLLSVHTKEYDEGYRDVFNEENIQHSQNWRSVRLKLLWRDPEFRAKNLAARRATHVLLKQSVDVRERWKNPHFRQKVCQSLKGRVAWNKGKRLSNETRMRMSAAAKKRHELKRNKQKNYFFSTSAVDEKQQNCELCQVLVQRLERLYKDLKLWSDNFRSKYTRLPRMSDVDKSCAPVLLLKINRYVELKNILKSEPYCQKFENMVVLKEDVEKKQKQIFLDGKEIF</sequence>
<dbReference type="EMBL" id="JANCYU010000037">
    <property type="protein sequence ID" value="KAK4526163.1"/>
    <property type="molecule type" value="Genomic_DNA"/>
</dbReference>
<evidence type="ECO:0000313" key="2">
    <source>
        <dbReference type="EMBL" id="KAK4526163.1"/>
    </source>
</evidence>
<dbReference type="Proteomes" id="UP001300502">
    <property type="component" value="Unassembled WGS sequence"/>
</dbReference>
<accession>A0AAV9IFP4</accession>
<dbReference type="AlphaFoldDB" id="A0AAV9IFP4"/>
<dbReference type="Pfam" id="PF07460">
    <property type="entry name" value="NUMOD3"/>
    <property type="match status" value="1"/>
</dbReference>
<organism evidence="2 3">
    <name type="scientific">Galdieria yellowstonensis</name>
    <dbReference type="NCBI Taxonomy" id="3028027"/>
    <lineage>
        <taxon>Eukaryota</taxon>
        <taxon>Rhodophyta</taxon>
        <taxon>Bangiophyceae</taxon>
        <taxon>Galdieriales</taxon>
        <taxon>Galdieriaceae</taxon>
        <taxon>Galdieria</taxon>
    </lineage>
</organism>
<keyword evidence="3" id="KW-1185">Reference proteome</keyword>
<feature type="domain" description="Nuclease associated modular" evidence="1">
    <location>
        <begin position="131"/>
        <end position="159"/>
    </location>
</feature>
<proteinExistence type="predicted"/>
<evidence type="ECO:0000313" key="3">
    <source>
        <dbReference type="Proteomes" id="UP001300502"/>
    </source>
</evidence>
<dbReference type="InterPro" id="IPR003611">
    <property type="entry name" value="NUMOD3"/>
</dbReference>
<reference evidence="2 3" key="1">
    <citation type="submission" date="2022-07" db="EMBL/GenBank/DDBJ databases">
        <title>Genome-wide signatures of adaptation to extreme environments.</title>
        <authorList>
            <person name="Cho C.H."/>
            <person name="Yoon H.S."/>
        </authorList>
    </citation>
    <scope>NUCLEOTIDE SEQUENCE [LARGE SCALE GENOMIC DNA]</scope>
    <source>
        <strain evidence="2 3">108.79 E11</strain>
    </source>
</reference>
<protein>
    <recommendedName>
        <fullName evidence="1">Nuclease associated modular domain-containing protein</fullName>
    </recommendedName>
</protein>
<gene>
    <name evidence="2" type="ORF">GAYE_SCF20G4077</name>
</gene>
<comment type="caution">
    <text evidence="2">The sequence shown here is derived from an EMBL/GenBank/DDBJ whole genome shotgun (WGS) entry which is preliminary data.</text>
</comment>
<evidence type="ECO:0000259" key="1">
    <source>
        <dbReference type="Pfam" id="PF07460"/>
    </source>
</evidence>
<name>A0AAV9IFP4_9RHOD</name>